<sequence length="242" mass="27277">MTRARKTQTTDQRQRMTVTSGLKELKLLNKRITTRIEHLKAIRTRRSSTDVVAGVNKKDFEQAAREGMQAIQALLARRDAIKAEIVRSNAQSTVDIGGQQMTVAAAIERKRALEAQRRGRRRDEDFVPTQETLVAHLRSQYAQAITEEANLTAVMESEREMRVNAFLNQDRSKSSQKDSAALDTKAIEEAYRAANTPVIDDPLELLKKLEGLEEEVEVFASEVDRVLDEHNATTYIEVPASN</sequence>
<dbReference type="Proteomes" id="UP000286287">
    <property type="component" value="Unassembled WGS sequence"/>
</dbReference>
<reference evidence="1 2" key="1">
    <citation type="submission" date="2018-09" db="EMBL/GenBank/DDBJ databases">
        <authorList>
            <person name="Zhu H."/>
        </authorList>
    </citation>
    <scope>NUCLEOTIDE SEQUENCE [LARGE SCALE GENOMIC DNA]</scope>
    <source>
        <strain evidence="1 2">K2S05-167</strain>
    </source>
</reference>
<dbReference type="RefSeq" id="WP_119760620.1">
    <property type="nucleotide sequence ID" value="NZ_QYUJ01000006.1"/>
</dbReference>
<keyword evidence="2" id="KW-1185">Reference proteome</keyword>
<dbReference type="AlphaFoldDB" id="A0A418VGP9"/>
<name>A0A418VGP9_9DEIO</name>
<organism evidence="1 2">
    <name type="scientific">Deinococcus cavernae</name>
    <dbReference type="NCBI Taxonomy" id="2320857"/>
    <lineage>
        <taxon>Bacteria</taxon>
        <taxon>Thermotogati</taxon>
        <taxon>Deinococcota</taxon>
        <taxon>Deinococci</taxon>
        <taxon>Deinococcales</taxon>
        <taxon>Deinococcaceae</taxon>
        <taxon>Deinococcus</taxon>
    </lineage>
</organism>
<dbReference type="OrthoDB" id="71629at2"/>
<evidence type="ECO:0000313" key="1">
    <source>
        <dbReference type="EMBL" id="RJF75306.1"/>
    </source>
</evidence>
<accession>A0A418VGP9</accession>
<proteinExistence type="predicted"/>
<gene>
    <name evidence="1" type="ORF">D3875_02100</name>
</gene>
<protein>
    <submittedName>
        <fullName evidence="1">Uncharacterized protein</fullName>
    </submittedName>
</protein>
<dbReference type="EMBL" id="QYUJ01000006">
    <property type="protein sequence ID" value="RJF75306.1"/>
    <property type="molecule type" value="Genomic_DNA"/>
</dbReference>
<comment type="caution">
    <text evidence="1">The sequence shown here is derived from an EMBL/GenBank/DDBJ whole genome shotgun (WGS) entry which is preliminary data.</text>
</comment>
<evidence type="ECO:0000313" key="2">
    <source>
        <dbReference type="Proteomes" id="UP000286287"/>
    </source>
</evidence>